<dbReference type="EMBL" id="KV417286">
    <property type="protein sequence ID" value="KZO96071.1"/>
    <property type="molecule type" value="Genomic_DNA"/>
</dbReference>
<dbReference type="AlphaFoldDB" id="A0A167LVJ6"/>
<proteinExistence type="predicted"/>
<feature type="signal peptide" evidence="1">
    <location>
        <begin position="1"/>
        <end position="21"/>
    </location>
</feature>
<name>A0A167LVJ6_CALVF</name>
<keyword evidence="3" id="KW-1185">Reference proteome</keyword>
<gene>
    <name evidence="2" type="ORF">CALVIDRAFT_537659</name>
</gene>
<dbReference type="OrthoDB" id="3385708at2759"/>
<dbReference type="Proteomes" id="UP000076738">
    <property type="component" value="Unassembled WGS sequence"/>
</dbReference>
<protein>
    <submittedName>
        <fullName evidence="2">Uncharacterized protein</fullName>
    </submittedName>
</protein>
<reference evidence="2 3" key="1">
    <citation type="journal article" date="2016" name="Mol. Biol. Evol.">
        <title>Comparative Genomics of Early-Diverging Mushroom-Forming Fungi Provides Insights into the Origins of Lignocellulose Decay Capabilities.</title>
        <authorList>
            <person name="Nagy L.G."/>
            <person name="Riley R."/>
            <person name="Tritt A."/>
            <person name="Adam C."/>
            <person name="Daum C."/>
            <person name="Floudas D."/>
            <person name="Sun H."/>
            <person name="Yadav J.S."/>
            <person name="Pangilinan J."/>
            <person name="Larsson K.H."/>
            <person name="Matsuura K."/>
            <person name="Barry K."/>
            <person name="Labutti K."/>
            <person name="Kuo R."/>
            <person name="Ohm R.A."/>
            <person name="Bhattacharya S.S."/>
            <person name="Shirouzu T."/>
            <person name="Yoshinaga Y."/>
            <person name="Martin F.M."/>
            <person name="Grigoriev I.V."/>
            <person name="Hibbett D.S."/>
        </authorList>
    </citation>
    <scope>NUCLEOTIDE SEQUENCE [LARGE SCALE GENOMIC DNA]</scope>
    <source>
        <strain evidence="2 3">TUFC12733</strain>
    </source>
</reference>
<keyword evidence="1" id="KW-0732">Signal</keyword>
<accession>A0A167LVJ6</accession>
<sequence length="171" mass="18269">MFSSIMNFLLATAILLSACTAINIPADPPSGTIELTPASSGWGWIMTLNIPIEANSFTDTTGTAHIGGPESYTSFDMHINYTDTTGWTIWAVPTSVEHHLVIEPLTAVWIFRTLPAADACGSAPIGSVNDLTYPGDYEVYNDCGNGGYPVFHDAAYGFAVSLNEPVTISNF</sequence>
<evidence type="ECO:0000313" key="3">
    <source>
        <dbReference type="Proteomes" id="UP000076738"/>
    </source>
</evidence>
<evidence type="ECO:0000256" key="1">
    <source>
        <dbReference type="SAM" id="SignalP"/>
    </source>
</evidence>
<organism evidence="2 3">
    <name type="scientific">Calocera viscosa (strain TUFC12733)</name>
    <dbReference type="NCBI Taxonomy" id="1330018"/>
    <lineage>
        <taxon>Eukaryota</taxon>
        <taxon>Fungi</taxon>
        <taxon>Dikarya</taxon>
        <taxon>Basidiomycota</taxon>
        <taxon>Agaricomycotina</taxon>
        <taxon>Dacrymycetes</taxon>
        <taxon>Dacrymycetales</taxon>
        <taxon>Dacrymycetaceae</taxon>
        <taxon>Calocera</taxon>
    </lineage>
</organism>
<evidence type="ECO:0000313" key="2">
    <source>
        <dbReference type="EMBL" id="KZO96071.1"/>
    </source>
</evidence>
<feature type="chain" id="PRO_5007890040" evidence="1">
    <location>
        <begin position="22"/>
        <end position="171"/>
    </location>
</feature>